<feature type="region of interest" description="Disordered" evidence="4">
    <location>
        <begin position="139"/>
        <end position="168"/>
    </location>
</feature>
<dbReference type="PRINTS" id="PR00598">
    <property type="entry name" value="HTHMARR"/>
</dbReference>
<dbReference type="InterPro" id="IPR036390">
    <property type="entry name" value="WH_DNA-bd_sf"/>
</dbReference>
<dbReference type="PANTHER" id="PTHR33164">
    <property type="entry name" value="TRANSCRIPTIONAL REGULATOR, MARR FAMILY"/>
    <property type="match status" value="1"/>
</dbReference>
<proteinExistence type="predicted"/>
<dbReference type="InterPro" id="IPR023187">
    <property type="entry name" value="Tscrpt_reg_MarR-type_CS"/>
</dbReference>
<dbReference type="PROSITE" id="PS50995">
    <property type="entry name" value="HTH_MARR_2"/>
    <property type="match status" value="1"/>
</dbReference>
<keyword evidence="3" id="KW-0804">Transcription</keyword>
<gene>
    <name evidence="6" type="ORF">N825_24905</name>
</gene>
<feature type="domain" description="HTH marR-type" evidence="5">
    <location>
        <begin position="7"/>
        <end position="139"/>
    </location>
</feature>
<organism evidence="6 7">
    <name type="scientific">Skermanella stibiiresistens SB22</name>
    <dbReference type="NCBI Taxonomy" id="1385369"/>
    <lineage>
        <taxon>Bacteria</taxon>
        <taxon>Pseudomonadati</taxon>
        <taxon>Pseudomonadota</taxon>
        <taxon>Alphaproteobacteria</taxon>
        <taxon>Rhodospirillales</taxon>
        <taxon>Azospirillaceae</taxon>
        <taxon>Skermanella</taxon>
    </lineage>
</organism>
<dbReference type="InterPro" id="IPR039422">
    <property type="entry name" value="MarR/SlyA-like"/>
</dbReference>
<dbReference type="EMBL" id="AVFL01000003">
    <property type="protein sequence ID" value="EWY41765.1"/>
    <property type="molecule type" value="Genomic_DNA"/>
</dbReference>
<keyword evidence="7" id="KW-1185">Reference proteome</keyword>
<dbReference type="SUPFAM" id="SSF46785">
    <property type="entry name" value="Winged helix' DNA-binding domain"/>
    <property type="match status" value="1"/>
</dbReference>
<accession>W9H6B3</accession>
<reference evidence="6 7" key="1">
    <citation type="submission" date="2013-08" db="EMBL/GenBank/DDBJ databases">
        <title>The genome sequence of Skermanella stibiiresistens.</title>
        <authorList>
            <person name="Zhu W."/>
            <person name="Wang G."/>
        </authorList>
    </citation>
    <scope>NUCLEOTIDE SEQUENCE [LARGE SCALE GENOMIC DNA]</scope>
    <source>
        <strain evidence="6 7">SB22</strain>
    </source>
</reference>
<dbReference type="SMART" id="SM00347">
    <property type="entry name" value="HTH_MARR"/>
    <property type="match status" value="1"/>
</dbReference>
<dbReference type="Proteomes" id="UP000019486">
    <property type="component" value="Unassembled WGS sequence"/>
</dbReference>
<evidence type="ECO:0000256" key="3">
    <source>
        <dbReference type="ARBA" id="ARBA00023163"/>
    </source>
</evidence>
<evidence type="ECO:0000256" key="4">
    <source>
        <dbReference type="SAM" id="MobiDB-lite"/>
    </source>
</evidence>
<dbReference type="RefSeq" id="WP_051511629.1">
    <property type="nucleotide sequence ID" value="NZ_AVFL01000003.1"/>
</dbReference>
<keyword evidence="1" id="KW-0805">Transcription regulation</keyword>
<keyword evidence="2" id="KW-0238">DNA-binding</keyword>
<dbReference type="GO" id="GO:0006950">
    <property type="term" value="P:response to stress"/>
    <property type="evidence" value="ECO:0007669"/>
    <property type="project" value="TreeGrafter"/>
</dbReference>
<dbReference type="Gene3D" id="1.10.10.10">
    <property type="entry name" value="Winged helix-like DNA-binding domain superfamily/Winged helix DNA-binding domain"/>
    <property type="match status" value="1"/>
</dbReference>
<dbReference type="InterPro" id="IPR036388">
    <property type="entry name" value="WH-like_DNA-bd_sf"/>
</dbReference>
<dbReference type="GO" id="GO:0003677">
    <property type="term" value="F:DNA binding"/>
    <property type="evidence" value="ECO:0007669"/>
    <property type="project" value="UniProtKB-KW"/>
</dbReference>
<evidence type="ECO:0000259" key="5">
    <source>
        <dbReference type="PROSITE" id="PS50995"/>
    </source>
</evidence>
<dbReference type="OrthoDB" id="5974674at2"/>
<evidence type="ECO:0000256" key="2">
    <source>
        <dbReference type="ARBA" id="ARBA00023125"/>
    </source>
</evidence>
<feature type="compositionally biased region" description="Low complexity" evidence="4">
    <location>
        <begin position="142"/>
        <end position="156"/>
    </location>
</feature>
<protein>
    <submittedName>
        <fullName evidence="6">MarR family transcriptional regulator</fullName>
    </submittedName>
</protein>
<dbReference type="PANTHER" id="PTHR33164:SF64">
    <property type="entry name" value="TRANSCRIPTIONAL REGULATOR SLYA"/>
    <property type="match status" value="1"/>
</dbReference>
<dbReference type="PROSITE" id="PS01117">
    <property type="entry name" value="HTH_MARR_1"/>
    <property type="match status" value="1"/>
</dbReference>
<sequence>MTNTPPSNTLGALLIDNARLLRRRFDDRARAMGLTRAQWNVLVHLARSEGINQAGLADLMEVEPITVGRQLDRMEEAGWITRVPDPADRRIRRVHMTDKAKGVLGHMRELAQGVYAEALKGFDDAAREALIEGLTRLRANLSEPSSEAPEAEAPTPARRRGRGHGPNQ</sequence>
<evidence type="ECO:0000256" key="1">
    <source>
        <dbReference type="ARBA" id="ARBA00023015"/>
    </source>
</evidence>
<comment type="caution">
    <text evidence="6">The sequence shown here is derived from an EMBL/GenBank/DDBJ whole genome shotgun (WGS) entry which is preliminary data.</text>
</comment>
<dbReference type="AlphaFoldDB" id="W9H6B3"/>
<dbReference type="InterPro" id="IPR000835">
    <property type="entry name" value="HTH_MarR-typ"/>
</dbReference>
<evidence type="ECO:0000313" key="7">
    <source>
        <dbReference type="Proteomes" id="UP000019486"/>
    </source>
</evidence>
<dbReference type="GO" id="GO:0003700">
    <property type="term" value="F:DNA-binding transcription factor activity"/>
    <property type="evidence" value="ECO:0007669"/>
    <property type="project" value="InterPro"/>
</dbReference>
<name>W9H6B3_9PROT</name>
<evidence type="ECO:0000313" key="6">
    <source>
        <dbReference type="EMBL" id="EWY41765.1"/>
    </source>
</evidence>
<feature type="compositionally biased region" description="Basic residues" evidence="4">
    <location>
        <begin position="157"/>
        <end position="168"/>
    </location>
</feature>
<dbReference type="Pfam" id="PF01047">
    <property type="entry name" value="MarR"/>
    <property type="match status" value="1"/>
</dbReference>
<dbReference type="STRING" id="1385369.N825_24905"/>